<feature type="region of interest" description="Disordered" evidence="1">
    <location>
        <begin position="395"/>
        <end position="418"/>
    </location>
</feature>
<evidence type="ECO:0000259" key="3">
    <source>
        <dbReference type="Pfam" id="PF23658"/>
    </source>
</evidence>
<dbReference type="RefSeq" id="XP_064656117.1">
    <property type="nucleotide sequence ID" value="XM_064805657.1"/>
</dbReference>
<evidence type="ECO:0000313" key="5">
    <source>
        <dbReference type="Proteomes" id="UP001337655"/>
    </source>
</evidence>
<gene>
    <name evidence="4" type="ORF">LTR77_008425</name>
</gene>
<dbReference type="InterPro" id="IPR056186">
    <property type="entry name" value="PDZ_CPAF-rel"/>
</dbReference>
<feature type="compositionally biased region" description="Low complexity" evidence="1">
    <location>
        <begin position="395"/>
        <end position="407"/>
    </location>
</feature>
<dbReference type="InterPro" id="IPR029045">
    <property type="entry name" value="ClpP/crotonase-like_dom_sf"/>
</dbReference>
<accession>A0AAV9P0U6</accession>
<dbReference type="Pfam" id="PF23658">
    <property type="entry name" value="PDZ_CPAF_rel"/>
    <property type="match status" value="1"/>
</dbReference>
<dbReference type="GO" id="GO:0006508">
    <property type="term" value="P:proteolysis"/>
    <property type="evidence" value="ECO:0007669"/>
    <property type="project" value="InterPro"/>
</dbReference>
<name>A0AAV9P0U6_9PEZI</name>
<evidence type="ECO:0000313" key="4">
    <source>
        <dbReference type="EMBL" id="KAK5166164.1"/>
    </source>
</evidence>
<evidence type="ECO:0000256" key="1">
    <source>
        <dbReference type="SAM" id="MobiDB-lite"/>
    </source>
</evidence>
<evidence type="ECO:0000256" key="2">
    <source>
        <dbReference type="SAM" id="SignalP"/>
    </source>
</evidence>
<dbReference type="InterPro" id="IPR052766">
    <property type="entry name" value="S41A_metabolite_peptidase"/>
</dbReference>
<dbReference type="Gene3D" id="3.90.226.10">
    <property type="entry name" value="2-enoyl-CoA Hydratase, Chain A, domain 1"/>
    <property type="match status" value="1"/>
</dbReference>
<feature type="chain" id="PRO_5043956486" description="CPAF-like PDZ domain-containing protein" evidence="2">
    <location>
        <begin position="17"/>
        <end position="827"/>
    </location>
</feature>
<dbReference type="Proteomes" id="UP001337655">
    <property type="component" value="Unassembled WGS sequence"/>
</dbReference>
<proteinExistence type="predicted"/>
<dbReference type="PANTHER" id="PTHR37049:SF4">
    <property type="entry name" value="RHODANESE DOMAIN-CONTAINING PROTEIN"/>
    <property type="match status" value="1"/>
</dbReference>
<feature type="region of interest" description="Disordered" evidence="1">
    <location>
        <begin position="367"/>
        <end position="386"/>
    </location>
</feature>
<dbReference type="EMBL" id="JAVRRT010000014">
    <property type="protein sequence ID" value="KAK5166164.1"/>
    <property type="molecule type" value="Genomic_DNA"/>
</dbReference>
<dbReference type="GO" id="GO:0008236">
    <property type="term" value="F:serine-type peptidase activity"/>
    <property type="evidence" value="ECO:0007669"/>
    <property type="project" value="InterPro"/>
</dbReference>
<keyword evidence="2" id="KW-0732">Signal</keyword>
<dbReference type="AlphaFoldDB" id="A0AAV9P0U6"/>
<dbReference type="PANTHER" id="PTHR37049">
    <property type="entry name" value="PEPTIDASE S41 FAMILY PROTEIN"/>
    <property type="match status" value="1"/>
</dbReference>
<feature type="domain" description="CPAF-like PDZ" evidence="3">
    <location>
        <begin position="228"/>
        <end position="356"/>
    </location>
</feature>
<organism evidence="4 5">
    <name type="scientific">Saxophila tyrrhenica</name>
    <dbReference type="NCBI Taxonomy" id="1690608"/>
    <lineage>
        <taxon>Eukaryota</taxon>
        <taxon>Fungi</taxon>
        <taxon>Dikarya</taxon>
        <taxon>Ascomycota</taxon>
        <taxon>Pezizomycotina</taxon>
        <taxon>Dothideomycetes</taxon>
        <taxon>Dothideomycetidae</taxon>
        <taxon>Mycosphaerellales</taxon>
        <taxon>Extremaceae</taxon>
        <taxon>Saxophila</taxon>
    </lineage>
</organism>
<protein>
    <recommendedName>
        <fullName evidence="3">CPAF-like PDZ domain-containing protein</fullName>
    </recommendedName>
</protein>
<dbReference type="GeneID" id="89929758"/>
<dbReference type="SUPFAM" id="SSF52096">
    <property type="entry name" value="ClpP/crotonase"/>
    <property type="match status" value="1"/>
</dbReference>
<keyword evidence="5" id="KW-1185">Reference proteome</keyword>
<sequence length="827" mass="90390">MRQFLVVAAFAAAASASPYGKKKPEWEWHKNPHPGWHKPEVYTPPAPAPNWPYKTTVASSAETNVPYTTGPTPTTTLSASASSYSSASASGNSSAPANACASVSQLASSYTRSAGADATPSVPAALAWDCIISVPFNSSAAVELMDSIRPYLNWQTTIEYLKEPPAEYAEKVQPPYDFYAEYERIYNKAKANGYPYERAFGWDLYRVFQRSHDGHFVYYPDSTNLIFSWGRTTPLVSVSKDGESIPEVYVYADILASSFGNISFTPSPLAQIDGQDSTEWLLNFSQYGSLQDRDALWNNMFYLLAQVSLGPSGTGAGTFAGGGRGQWVYPGPHTTLTFANGSSVTNENFARVLVPFDGIENGEDIYQTYFTPPGPPEDAEELATASFSSSAAPSSVSSSSSSSMSTSIPAPGYPTPVIREPNNLNSGYFLEGEGYDDVAVLSVPSFVSSEDDELPFQIVNTFLLDLAKARNKKKLIIDVSANGGGTILQGYDLFKQLFPSILPYGATRFRAHEAFDLIGQEVSYYSGLFPRSLNQTNSTIQGIESTAWNYRTDVDVNYDNFDSWAEKFGPHAYGPQPDNFTSLIRWNLSDVLTPLNSGGIYISGYGPRSNITQQPFAAEDIVIVYDGYCASTCTIFSELMRQQGNVRTIALGGRPNKDIIQAVGGVKGTNDFPYSYILYGTELPFIIQHYHSDAYYENQTVLGDYTDLPLYRGTNYVVNSRDGIREGDESQTPLQFVYEPADCRIYYTPAMAVDQTAVWKTVADTAFNGIDHCVAGSYGNSKRGVKEGKRHTVRRDVDAAEHYRAMGEVWTGKGGVVGAGDGFMIPG</sequence>
<feature type="signal peptide" evidence="2">
    <location>
        <begin position="1"/>
        <end position="16"/>
    </location>
</feature>
<reference evidence="4 5" key="1">
    <citation type="submission" date="2023-08" db="EMBL/GenBank/DDBJ databases">
        <title>Black Yeasts Isolated from many extreme environments.</title>
        <authorList>
            <person name="Coleine C."/>
            <person name="Stajich J.E."/>
            <person name="Selbmann L."/>
        </authorList>
    </citation>
    <scope>NUCLEOTIDE SEQUENCE [LARGE SCALE GENOMIC DNA]</scope>
    <source>
        <strain evidence="4 5">CCFEE 5935</strain>
    </source>
</reference>
<comment type="caution">
    <text evidence="4">The sequence shown here is derived from an EMBL/GenBank/DDBJ whole genome shotgun (WGS) entry which is preliminary data.</text>
</comment>